<keyword evidence="4" id="KW-1185">Reference proteome</keyword>
<comment type="caution">
    <text evidence="3">The sequence shown here is derived from an EMBL/GenBank/DDBJ whole genome shotgun (WGS) entry which is preliminary data.</text>
</comment>
<organism evidence="3 4">
    <name type="scientific">Cannabis sativa</name>
    <name type="common">Hemp</name>
    <name type="synonym">Marijuana</name>
    <dbReference type="NCBI Taxonomy" id="3483"/>
    <lineage>
        <taxon>Eukaryota</taxon>
        <taxon>Viridiplantae</taxon>
        <taxon>Streptophyta</taxon>
        <taxon>Embryophyta</taxon>
        <taxon>Tracheophyta</taxon>
        <taxon>Spermatophyta</taxon>
        <taxon>Magnoliopsida</taxon>
        <taxon>eudicotyledons</taxon>
        <taxon>Gunneridae</taxon>
        <taxon>Pentapetalae</taxon>
        <taxon>rosids</taxon>
        <taxon>fabids</taxon>
        <taxon>Rosales</taxon>
        <taxon>Cannabaceae</taxon>
        <taxon>Cannabis</taxon>
    </lineage>
</organism>
<feature type="coiled-coil region" evidence="1">
    <location>
        <begin position="311"/>
        <end position="338"/>
    </location>
</feature>
<dbReference type="Gene3D" id="1.20.5.490">
    <property type="entry name" value="Single helix bin"/>
    <property type="match status" value="1"/>
</dbReference>
<evidence type="ECO:0000256" key="1">
    <source>
        <dbReference type="SAM" id="Coils"/>
    </source>
</evidence>
<dbReference type="Proteomes" id="UP000583929">
    <property type="component" value="Unassembled WGS sequence"/>
</dbReference>
<evidence type="ECO:0000313" key="3">
    <source>
        <dbReference type="EMBL" id="KAF4393169.1"/>
    </source>
</evidence>
<feature type="compositionally biased region" description="Basic residues" evidence="2">
    <location>
        <begin position="12"/>
        <end position="22"/>
    </location>
</feature>
<protein>
    <submittedName>
        <fullName evidence="3">Uncharacterized protein</fullName>
    </submittedName>
</protein>
<accession>A0A7J6HF57</accession>
<proteinExistence type="predicted"/>
<reference evidence="3 4" key="1">
    <citation type="journal article" date="2020" name="bioRxiv">
        <title>Sequence and annotation of 42 cannabis genomes reveals extensive copy number variation in cannabinoid synthesis and pathogen resistance genes.</title>
        <authorList>
            <person name="Mckernan K.J."/>
            <person name="Helbert Y."/>
            <person name="Kane L.T."/>
            <person name="Ebling H."/>
            <person name="Zhang L."/>
            <person name="Liu B."/>
            <person name="Eaton Z."/>
            <person name="Mclaughlin S."/>
            <person name="Kingan S."/>
            <person name="Baybayan P."/>
            <person name="Concepcion G."/>
            <person name="Jordan M."/>
            <person name="Riva A."/>
            <person name="Barbazuk W."/>
            <person name="Harkins T."/>
        </authorList>
    </citation>
    <scope>NUCLEOTIDE SEQUENCE [LARGE SCALE GENOMIC DNA]</scope>
    <source>
        <strain evidence="4">cv. Jamaican Lion 4</strain>
        <tissue evidence="3">Leaf</tissue>
    </source>
</reference>
<evidence type="ECO:0000313" key="4">
    <source>
        <dbReference type="Proteomes" id="UP000583929"/>
    </source>
</evidence>
<gene>
    <name evidence="3" type="ORF">G4B88_001903</name>
</gene>
<dbReference type="AlphaFoldDB" id="A0A7J6HF57"/>
<keyword evidence="1" id="KW-0175">Coiled coil</keyword>
<evidence type="ECO:0000256" key="2">
    <source>
        <dbReference type="SAM" id="MobiDB-lite"/>
    </source>
</evidence>
<name>A0A7J6HF57_CANSA</name>
<dbReference type="EMBL" id="JAATIQ010000049">
    <property type="protein sequence ID" value="KAF4393169.1"/>
    <property type="molecule type" value="Genomic_DNA"/>
</dbReference>
<sequence>MKVMKAHQTTKALKRKAANGRKKSNDKSINRGVAQVSKAIAIPKSLESIQTKSTKSSCIHIGTTKVKQQGLTQIMIGSVPIHLVDVSFCMVNSTEEEANGLDFSVQKTTKDPTSSLCTKLLNSSTTGSYTKYAGAEPVISRKPFKVNIEGIESNLVRNISLFQGNPTKGFTSKPRSKRNDASTGFNFSQLNSYTFSNGINEWTSKEKEEGRWECLHGLNTIRTTTAITGALRNKPKQYMRQVVCSKLHHVQKCLAYKCPSFLAVQSKSFIKCSSDSYRNVPSTNHEKTFPRKSMRCNNIESNSMSVFVIGTMSLEEQIEELQRKLAEKDAEVEYLTTQLDKQASLTSGHRKQGVALSCSATAGIGGDEMGLAAQSIQKPFIYATNNKQKRKFKT</sequence>
<feature type="region of interest" description="Disordered" evidence="2">
    <location>
        <begin position="1"/>
        <end position="30"/>
    </location>
</feature>